<dbReference type="Proteomes" id="UP001148786">
    <property type="component" value="Unassembled WGS sequence"/>
</dbReference>
<name>A0A9W8JSQ9_9AGAR</name>
<feature type="compositionally biased region" description="Basic and acidic residues" evidence="1">
    <location>
        <begin position="35"/>
        <end position="66"/>
    </location>
</feature>
<comment type="caution">
    <text evidence="2">The sequence shown here is derived from an EMBL/GenBank/DDBJ whole genome shotgun (WGS) entry which is preliminary data.</text>
</comment>
<dbReference type="EMBL" id="JANKHO010002470">
    <property type="protein sequence ID" value="KAJ3492296.1"/>
    <property type="molecule type" value="Genomic_DNA"/>
</dbReference>
<dbReference type="OrthoDB" id="2442602at2759"/>
<gene>
    <name evidence="2" type="ORF">NLJ89_g11254</name>
</gene>
<evidence type="ECO:0000313" key="2">
    <source>
        <dbReference type="EMBL" id="KAJ3492296.1"/>
    </source>
</evidence>
<organism evidence="2 3">
    <name type="scientific">Agrocybe chaxingu</name>
    <dbReference type="NCBI Taxonomy" id="84603"/>
    <lineage>
        <taxon>Eukaryota</taxon>
        <taxon>Fungi</taxon>
        <taxon>Dikarya</taxon>
        <taxon>Basidiomycota</taxon>
        <taxon>Agaricomycotina</taxon>
        <taxon>Agaricomycetes</taxon>
        <taxon>Agaricomycetidae</taxon>
        <taxon>Agaricales</taxon>
        <taxon>Agaricineae</taxon>
        <taxon>Strophariaceae</taxon>
        <taxon>Agrocybe</taxon>
    </lineage>
</organism>
<evidence type="ECO:0000313" key="3">
    <source>
        <dbReference type="Proteomes" id="UP001148786"/>
    </source>
</evidence>
<feature type="region of interest" description="Disordered" evidence="1">
    <location>
        <begin position="1"/>
        <end position="66"/>
    </location>
</feature>
<dbReference type="AlphaFoldDB" id="A0A9W8JSQ9"/>
<reference evidence="2" key="1">
    <citation type="submission" date="2022-07" db="EMBL/GenBank/DDBJ databases">
        <title>Genome Sequence of Agrocybe chaxingu.</title>
        <authorList>
            <person name="Buettner E."/>
        </authorList>
    </citation>
    <scope>NUCLEOTIDE SEQUENCE</scope>
    <source>
        <strain evidence="2">MP-N11</strain>
    </source>
</reference>
<evidence type="ECO:0000256" key="1">
    <source>
        <dbReference type="SAM" id="MobiDB-lite"/>
    </source>
</evidence>
<sequence>MIAKFHSAPGHSMETTLTINIPPPGHVRSRSGRLKAKEVEEVRVAKEKADNEKEQEMEREKEKYEHEQELLMKEQLEREHQERERRTVLFHKMREKYDKVTLAHETHERELEMLNAKVKKMQAENDLLLDAVYLADAGLYYRYFPESDSPPFGSVPLPPSSGRTDMHYLSLAPASHITTPPQIMATSTSYASSSDPYAHSGLNSAYLPAQPHVEPSPSRQSAATANTVSFLRPLPASGIHPFAITILWTNARILPSWDVSFHFYFWGERSRQG</sequence>
<proteinExistence type="predicted"/>
<protein>
    <submittedName>
        <fullName evidence="2">Uncharacterized protein</fullName>
    </submittedName>
</protein>
<accession>A0A9W8JSQ9</accession>
<keyword evidence="3" id="KW-1185">Reference proteome</keyword>